<reference evidence="6 7" key="1">
    <citation type="submission" date="2019-03" db="EMBL/GenBank/DDBJ databases">
        <title>Genomic Encyclopedia of Type Strains, Phase IV (KMG-IV): sequencing the most valuable type-strain genomes for metagenomic binning, comparative biology and taxonomic classification.</title>
        <authorList>
            <person name="Goeker M."/>
        </authorList>
    </citation>
    <scope>NUCLEOTIDE SEQUENCE [LARGE SCALE GENOMIC DNA]</scope>
    <source>
        <strain evidence="6 7">DSM 4868</strain>
    </source>
</reference>
<comment type="caution">
    <text evidence="6">The sequence shown here is derived from an EMBL/GenBank/DDBJ whole genome shotgun (WGS) entry which is preliminary data.</text>
</comment>
<dbReference type="Proteomes" id="UP000295142">
    <property type="component" value="Unassembled WGS sequence"/>
</dbReference>
<dbReference type="InterPro" id="IPR035472">
    <property type="entry name" value="RpiR-like_SIS"/>
</dbReference>
<sequence>MRQRPAPRSVEGFHDRLLEIQEGLPKRLRQCAEYLAAHTDRIAVSTVAEIAAAAGVQPSAVMRFCQLMGFSGYSEMQKLFRDSLTAAWPDYRERLKGLRDSGAGSPSALLAEFAEAGTRSLEALVSNVDSRQLDRAVKVISEARTVHVAGLRRAFPVAAYLAYAFEKMERPAMLHSRTANLDARHAVREGDALIAITFAPYSAATVDLAEHCTARGVPVVAITDTALSPLMQLDAISLMVREVDFGAFRALSATLALATTLAVASGAKMLD</sequence>
<dbReference type="PANTHER" id="PTHR30514">
    <property type="entry name" value="GLUCOKINASE"/>
    <property type="match status" value="1"/>
</dbReference>
<dbReference type="GO" id="GO:0003677">
    <property type="term" value="F:DNA binding"/>
    <property type="evidence" value="ECO:0007669"/>
    <property type="project" value="UniProtKB-KW"/>
</dbReference>
<dbReference type="InterPro" id="IPR046348">
    <property type="entry name" value="SIS_dom_sf"/>
</dbReference>
<evidence type="ECO:0000256" key="3">
    <source>
        <dbReference type="ARBA" id="ARBA00023163"/>
    </source>
</evidence>
<evidence type="ECO:0000313" key="7">
    <source>
        <dbReference type="Proteomes" id="UP000295142"/>
    </source>
</evidence>
<keyword evidence="7" id="KW-1185">Reference proteome</keyword>
<organism evidence="6 7">
    <name type="scientific">Rhodovulum euryhalinum</name>
    <dbReference type="NCBI Taxonomy" id="35805"/>
    <lineage>
        <taxon>Bacteria</taxon>
        <taxon>Pseudomonadati</taxon>
        <taxon>Pseudomonadota</taxon>
        <taxon>Alphaproteobacteria</taxon>
        <taxon>Rhodobacterales</taxon>
        <taxon>Paracoccaceae</taxon>
        <taxon>Rhodovulum</taxon>
    </lineage>
</organism>
<dbReference type="CDD" id="cd05013">
    <property type="entry name" value="SIS_RpiR"/>
    <property type="match status" value="1"/>
</dbReference>
<evidence type="ECO:0000259" key="4">
    <source>
        <dbReference type="PROSITE" id="PS51071"/>
    </source>
</evidence>
<evidence type="ECO:0000259" key="5">
    <source>
        <dbReference type="PROSITE" id="PS51464"/>
    </source>
</evidence>
<dbReference type="InterPro" id="IPR000281">
    <property type="entry name" value="HTH_RpiR"/>
</dbReference>
<feature type="domain" description="SIS" evidence="5">
    <location>
        <begin position="136"/>
        <end position="271"/>
    </location>
</feature>
<dbReference type="SUPFAM" id="SSF46689">
    <property type="entry name" value="Homeodomain-like"/>
    <property type="match status" value="1"/>
</dbReference>
<dbReference type="GO" id="GO:0097367">
    <property type="term" value="F:carbohydrate derivative binding"/>
    <property type="evidence" value="ECO:0007669"/>
    <property type="project" value="InterPro"/>
</dbReference>
<dbReference type="EMBL" id="SLWW01000015">
    <property type="protein sequence ID" value="TCO69419.1"/>
    <property type="molecule type" value="Genomic_DNA"/>
</dbReference>
<dbReference type="InterPro" id="IPR047640">
    <property type="entry name" value="RpiR-like"/>
</dbReference>
<keyword evidence="1" id="KW-0805">Transcription regulation</keyword>
<dbReference type="InterPro" id="IPR009057">
    <property type="entry name" value="Homeodomain-like_sf"/>
</dbReference>
<dbReference type="InterPro" id="IPR001347">
    <property type="entry name" value="SIS_dom"/>
</dbReference>
<keyword evidence="2" id="KW-0238">DNA-binding</keyword>
<dbReference type="InterPro" id="IPR036388">
    <property type="entry name" value="WH-like_DNA-bd_sf"/>
</dbReference>
<evidence type="ECO:0000256" key="2">
    <source>
        <dbReference type="ARBA" id="ARBA00023125"/>
    </source>
</evidence>
<dbReference type="SUPFAM" id="SSF53697">
    <property type="entry name" value="SIS domain"/>
    <property type="match status" value="1"/>
</dbReference>
<name>A0A4R2KG81_9RHOB</name>
<dbReference type="Gene3D" id="1.10.10.10">
    <property type="entry name" value="Winged helix-like DNA-binding domain superfamily/Winged helix DNA-binding domain"/>
    <property type="match status" value="1"/>
</dbReference>
<proteinExistence type="predicted"/>
<dbReference type="PANTHER" id="PTHR30514:SF20">
    <property type="entry name" value="TRANSCRIPTIONAL REGULATOR"/>
    <property type="match status" value="1"/>
</dbReference>
<accession>A0A4R2KG81</accession>
<evidence type="ECO:0000256" key="1">
    <source>
        <dbReference type="ARBA" id="ARBA00023015"/>
    </source>
</evidence>
<protein>
    <submittedName>
        <fullName evidence="6">RpiR family transcriptional regulator</fullName>
    </submittedName>
</protein>
<keyword evidence="3" id="KW-0804">Transcription</keyword>
<dbReference type="PROSITE" id="PS51464">
    <property type="entry name" value="SIS"/>
    <property type="match status" value="1"/>
</dbReference>
<dbReference type="Pfam" id="PF01418">
    <property type="entry name" value="HTH_6"/>
    <property type="match status" value="1"/>
</dbReference>
<dbReference type="Gene3D" id="3.40.50.10490">
    <property type="entry name" value="Glucose-6-phosphate isomerase like protein, domain 1"/>
    <property type="match status" value="1"/>
</dbReference>
<dbReference type="Pfam" id="PF01380">
    <property type="entry name" value="SIS"/>
    <property type="match status" value="1"/>
</dbReference>
<dbReference type="GO" id="GO:0003700">
    <property type="term" value="F:DNA-binding transcription factor activity"/>
    <property type="evidence" value="ECO:0007669"/>
    <property type="project" value="InterPro"/>
</dbReference>
<dbReference type="OrthoDB" id="9814005at2"/>
<dbReference type="PROSITE" id="PS51071">
    <property type="entry name" value="HTH_RPIR"/>
    <property type="match status" value="1"/>
</dbReference>
<gene>
    <name evidence="6" type="ORF">EV655_11548</name>
</gene>
<feature type="domain" description="HTH rpiR-type" evidence="4">
    <location>
        <begin position="11"/>
        <end position="87"/>
    </location>
</feature>
<evidence type="ECO:0000313" key="6">
    <source>
        <dbReference type="EMBL" id="TCO69419.1"/>
    </source>
</evidence>
<dbReference type="RefSeq" id="WP_132546349.1">
    <property type="nucleotide sequence ID" value="NZ_SLWW01000015.1"/>
</dbReference>
<dbReference type="GO" id="GO:1901135">
    <property type="term" value="P:carbohydrate derivative metabolic process"/>
    <property type="evidence" value="ECO:0007669"/>
    <property type="project" value="InterPro"/>
</dbReference>
<dbReference type="AlphaFoldDB" id="A0A4R2KG81"/>